<dbReference type="PANTHER" id="PTHR35176:SF4">
    <property type="entry name" value="PYRIDOXAMINE 5'-PHOSPHATE OXIDASE-RELATED FMN-BINDING"/>
    <property type="match status" value="1"/>
</dbReference>
<proteinExistence type="predicted"/>
<organism evidence="4 5">
    <name type="scientific">Planobispora longispora</name>
    <dbReference type="NCBI Taxonomy" id="28887"/>
    <lineage>
        <taxon>Bacteria</taxon>
        <taxon>Bacillati</taxon>
        <taxon>Actinomycetota</taxon>
        <taxon>Actinomycetes</taxon>
        <taxon>Streptosporangiales</taxon>
        <taxon>Streptosporangiaceae</taxon>
        <taxon>Planobispora</taxon>
    </lineage>
</organism>
<dbReference type="GO" id="GO:0005829">
    <property type="term" value="C:cytosol"/>
    <property type="evidence" value="ECO:0007669"/>
    <property type="project" value="TreeGrafter"/>
</dbReference>
<dbReference type="SUPFAM" id="SSF50475">
    <property type="entry name" value="FMN-binding split barrel"/>
    <property type="match status" value="1"/>
</dbReference>
<dbReference type="InterPro" id="IPR011576">
    <property type="entry name" value="Pyridox_Oxase_N"/>
</dbReference>
<evidence type="ECO:0000256" key="2">
    <source>
        <dbReference type="SAM" id="MobiDB-lite"/>
    </source>
</evidence>
<evidence type="ECO:0000313" key="5">
    <source>
        <dbReference type="Proteomes" id="UP000616724"/>
    </source>
</evidence>
<dbReference type="EMBL" id="BOOH01000045">
    <property type="protein sequence ID" value="GIH79040.1"/>
    <property type="molecule type" value="Genomic_DNA"/>
</dbReference>
<keyword evidence="1" id="KW-0560">Oxidoreductase</keyword>
<evidence type="ECO:0000313" key="4">
    <source>
        <dbReference type="EMBL" id="GIH79040.1"/>
    </source>
</evidence>
<dbReference type="Proteomes" id="UP000616724">
    <property type="component" value="Unassembled WGS sequence"/>
</dbReference>
<comment type="caution">
    <text evidence="4">The sequence shown here is derived from an EMBL/GenBank/DDBJ whole genome shotgun (WGS) entry which is preliminary data.</text>
</comment>
<evidence type="ECO:0000256" key="1">
    <source>
        <dbReference type="ARBA" id="ARBA00023002"/>
    </source>
</evidence>
<feature type="domain" description="Pyridoxamine 5'-phosphate oxidase N-terminal" evidence="3">
    <location>
        <begin position="37"/>
        <end position="122"/>
    </location>
</feature>
<accession>A0A8J3W7N6</accession>
<name>A0A8J3W7N6_9ACTN</name>
<protein>
    <submittedName>
        <fullName evidence="4">Pyridoxamine 5'-phosphate oxidase</fullName>
    </submittedName>
</protein>
<dbReference type="InterPro" id="IPR012349">
    <property type="entry name" value="Split_barrel_FMN-bd"/>
</dbReference>
<dbReference type="AlphaFoldDB" id="A0A8J3W7N6"/>
<dbReference type="Gene3D" id="2.30.110.10">
    <property type="entry name" value="Electron Transport, Fmn-binding Protein, Chain A"/>
    <property type="match status" value="1"/>
</dbReference>
<sequence length="174" mass="18312">METINLGEADGLPPVDWAAVVEKLDAGSAPRPDAANARTTWLCTVNEDGSPHVTAVGALWVDGAFWFQTGAGTRKGRNVARDPRCSVAVSIHDADVVIEGAAVRVTEPGAVARIAEAWADNGWPAEPDESGSGITAPFNAPSQGPPPWNVYRIEPRSATVVLATEPGGLTRFRF</sequence>
<dbReference type="GO" id="GO:0016627">
    <property type="term" value="F:oxidoreductase activity, acting on the CH-CH group of donors"/>
    <property type="evidence" value="ECO:0007669"/>
    <property type="project" value="TreeGrafter"/>
</dbReference>
<feature type="region of interest" description="Disordered" evidence="2">
    <location>
        <begin position="122"/>
        <end position="141"/>
    </location>
</feature>
<keyword evidence="5" id="KW-1185">Reference proteome</keyword>
<dbReference type="InterPro" id="IPR052019">
    <property type="entry name" value="F420H2_bilvrd_red/Heme_oxyg"/>
</dbReference>
<dbReference type="Pfam" id="PF01243">
    <property type="entry name" value="PNPOx_N"/>
    <property type="match status" value="1"/>
</dbReference>
<dbReference type="PANTHER" id="PTHR35176">
    <property type="entry name" value="HEME OXYGENASE HI_0854-RELATED"/>
    <property type="match status" value="1"/>
</dbReference>
<reference evidence="4 5" key="1">
    <citation type="submission" date="2021-01" db="EMBL/GenBank/DDBJ databases">
        <title>Whole genome shotgun sequence of Planobispora longispora NBRC 13918.</title>
        <authorList>
            <person name="Komaki H."/>
            <person name="Tamura T."/>
        </authorList>
    </citation>
    <scope>NUCLEOTIDE SEQUENCE [LARGE SCALE GENOMIC DNA]</scope>
    <source>
        <strain evidence="4 5">NBRC 13918</strain>
    </source>
</reference>
<dbReference type="GO" id="GO:0070967">
    <property type="term" value="F:coenzyme F420 binding"/>
    <property type="evidence" value="ECO:0007669"/>
    <property type="project" value="TreeGrafter"/>
</dbReference>
<evidence type="ECO:0000259" key="3">
    <source>
        <dbReference type="Pfam" id="PF01243"/>
    </source>
</evidence>
<dbReference type="RefSeq" id="WP_203893514.1">
    <property type="nucleotide sequence ID" value="NZ_BOOH01000045.1"/>
</dbReference>
<gene>
    <name evidence="4" type="ORF">Plo01_54690</name>
</gene>